<keyword evidence="1" id="KW-1277">Toxin-antitoxin system</keyword>
<organism evidence="2 3">
    <name type="scientific">Candidatus Thiothrix anitrata</name>
    <dbReference type="NCBI Taxonomy" id="2823902"/>
    <lineage>
        <taxon>Bacteria</taxon>
        <taxon>Pseudomonadati</taxon>
        <taxon>Pseudomonadota</taxon>
        <taxon>Gammaproteobacteria</taxon>
        <taxon>Thiotrichales</taxon>
        <taxon>Thiotrichaceae</taxon>
        <taxon>Thiothrix</taxon>
    </lineage>
</organism>
<evidence type="ECO:0000313" key="2">
    <source>
        <dbReference type="EMBL" id="QTR51351.1"/>
    </source>
</evidence>
<dbReference type="Gene3D" id="1.20.5.780">
    <property type="entry name" value="Single helix bin"/>
    <property type="match status" value="1"/>
</dbReference>
<name>A0ABX7X644_9GAMM</name>
<dbReference type="InterPro" id="IPR014795">
    <property type="entry name" value="TacA_1-like"/>
</dbReference>
<reference evidence="2 3" key="1">
    <citation type="submission" date="2021-04" db="EMBL/GenBank/DDBJ databases">
        <title>Genomics, taxonomy and metabolism of representatives of sulfur bacteria of the genus Thiothrix: Thiothrix fructosivorans QT, Thiothrix unzii A1T and three new species, Thiothrix subterranea sp. nov., Thiothrix litoralis sp. nov. and 'Candidatus Thiothrix anitrata' sp. nov.</title>
        <authorList>
            <person name="Ravin N.V."/>
            <person name="Smolyakov D."/>
            <person name="Rudenko T.S."/>
            <person name="Mardanov A.V."/>
            <person name="Beletsky A.V."/>
            <person name="Markov N.D."/>
            <person name="Fomenkov A.I."/>
            <person name="Roberts R.J."/>
            <person name="Karnachuk O.V."/>
            <person name="Novikov A."/>
            <person name="Grabovich M.Y."/>
        </authorList>
    </citation>
    <scope>NUCLEOTIDE SEQUENCE [LARGE SCALE GENOMIC DNA]</scope>
    <source>
        <strain evidence="2 3">A52</strain>
    </source>
</reference>
<evidence type="ECO:0000256" key="1">
    <source>
        <dbReference type="ARBA" id="ARBA00022649"/>
    </source>
</evidence>
<dbReference type="RefSeq" id="WP_210229699.1">
    <property type="nucleotide sequence ID" value="NZ_CP072800.1"/>
</dbReference>
<proteinExistence type="predicted"/>
<gene>
    <name evidence="2" type="ORF">J8380_07325</name>
</gene>
<dbReference type="EMBL" id="CP072800">
    <property type="protein sequence ID" value="QTR51351.1"/>
    <property type="molecule type" value="Genomic_DNA"/>
</dbReference>
<evidence type="ECO:0000313" key="3">
    <source>
        <dbReference type="Proteomes" id="UP000672027"/>
    </source>
</evidence>
<accession>A0ABX7X644</accession>
<dbReference type="Pfam" id="PF08681">
    <property type="entry name" value="TacA1"/>
    <property type="match status" value="1"/>
</dbReference>
<sequence>MRYKKIIQAYESVALMAQDWDVLMDAMNNPQPPNERLRKAFALHKQYVRQEWAVVGNNKDSLTT</sequence>
<keyword evidence="3" id="KW-1185">Reference proteome</keyword>
<protein>
    <submittedName>
        <fullName evidence="2">DUF1778 domain-containing protein</fullName>
    </submittedName>
</protein>
<dbReference type="Proteomes" id="UP000672027">
    <property type="component" value="Chromosome"/>
</dbReference>